<evidence type="ECO:0000313" key="1">
    <source>
        <dbReference type="EMBL" id="TDG11656.1"/>
    </source>
</evidence>
<reference evidence="1 2" key="1">
    <citation type="submission" date="2019-03" db="EMBL/GenBank/DDBJ databases">
        <title>Seongchinamella monodicae gen. nov., sp. nov., a novel member of the Gammaproteobacteria isolated from a tidal mudflat of beach.</title>
        <authorList>
            <person name="Yang H.G."/>
            <person name="Kang J.W."/>
            <person name="Lee S.D."/>
        </authorList>
    </citation>
    <scope>NUCLEOTIDE SEQUENCE [LARGE SCALE GENOMIC DNA]</scope>
    <source>
        <strain evidence="1 2">GH4-78</strain>
    </source>
</reference>
<accession>A0A4R5LN70</accession>
<dbReference type="OrthoDB" id="123525at2"/>
<name>A0A4R5LN70_9GAMM</name>
<dbReference type="EMBL" id="SMSE01000005">
    <property type="protein sequence ID" value="TDG11656.1"/>
    <property type="molecule type" value="Genomic_DNA"/>
</dbReference>
<protein>
    <submittedName>
        <fullName evidence="1">Uncharacterized protein</fullName>
    </submittedName>
</protein>
<dbReference type="Proteomes" id="UP000295554">
    <property type="component" value="Unassembled WGS sequence"/>
</dbReference>
<sequence length="881" mass="97625">MNSKTVDAAKAANLTERTLHLAKSDGGVKNTALEAWDVSFTELCERFMNRPPVHEKDGSYFVRGPFVEGAPVRGDANIAHSSLVVVDCDSRYDPATGSVSEGAPDPQRVHDVLVKEDLSHLLYTTHSHGQAHKGNRYRVLIPLESKDAEEMKGVLNWIFRRLAAEEVYLVNVKENTAWSQPWYFPRLAKEDSEYVCLHHEGHRIPEIEADAEETREPLTLDAVDAQVTEAPPRDSDSIPARYNEAHGQPEQMVSYLQEKGYTLAQVGRENDAPSYRLLCPGSTTGTAGVVLFRCSDGIWRAYSHHGSDPLNENDGQTRAKDAFDLFRILDHKGDGTLACAAYARELDPRPLIRIQAGTIPQVFSTVVSELALRHPPPVYQRGMQLVRVAHSGEEVTDDGIHLPSGTASILPLRHSNLLVTLSEQFRWEKYSKKQGWHPADPPANIISALLDGYGMWGGIPPLKGLSECPLLQKHGSLLSTPGYDPASQLYVEGRVAPITLPEQVSKEEALAALSVLMEPFEEFPFVDESLDRAVVLAYLFTLAVRAVLPTAPMFAVSATTPGTGKGLLVEIANIIVRGRDAALMPPVQGRDSEEEMRKRITSFVSQGFTSINLDNYSRPIGGDSLNALLTTTEWTDRQLGTNNTIRVPVCCTLAATGNNLTVRGDMTRRTLLTQLDAGVEHPERRTFKQKDLVGHVRKNRSKLLTALFTILKGYQQSGCTAFDDERLGRFERWSEMVCHPIQWLELPSPALSQERLRQSDPEAENLAALLTTWHDVHKSAWVTASSLANTPDGNQHSNGIGTTKDYALHDALIDVAGKNRRIENRLLGWYLSRNEGRIADGLRLERKDRRGLQGKHAHEYRVVRAGVDMALPPEGTNGNNH</sequence>
<proteinExistence type="predicted"/>
<dbReference type="AlphaFoldDB" id="A0A4R5LN70"/>
<evidence type="ECO:0000313" key="2">
    <source>
        <dbReference type="Proteomes" id="UP000295554"/>
    </source>
</evidence>
<comment type="caution">
    <text evidence="1">The sequence shown here is derived from an EMBL/GenBank/DDBJ whole genome shotgun (WGS) entry which is preliminary data.</text>
</comment>
<dbReference type="RefSeq" id="WP_133215431.1">
    <property type="nucleotide sequence ID" value="NZ_SMSE01000005.1"/>
</dbReference>
<gene>
    <name evidence="1" type="ORF">E2F43_18265</name>
</gene>
<organism evidence="1 2">
    <name type="scientific">Seongchinamella unica</name>
    <dbReference type="NCBI Taxonomy" id="2547392"/>
    <lineage>
        <taxon>Bacteria</taxon>
        <taxon>Pseudomonadati</taxon>
        <taxon>Pseudomonadota</taxon>
        <taxon>Gammaproteobacteria</taxon>
        <taxon>Cellvibrionales</taxon>
        <taxon>Halieaceae</taxon>
        <taxon>Seongchinamella</taxon>
    </lineage>
</organism>
<keyword evidence="2" id="KW-1185">Reference proteome</keyword>